<dbReference type="EMBL" id="NITV01000005">
    <property type="protein sequence ID" value="PDO86838.1"/>
    <property type="molecule type" value="Genomic_DNA"/>
</dbReference>
<evidence type="ECO:0000313" key="1">
    <source>
        <dbReference type="EMBL" id="PDO86838.1"/>
    </source>
</evidence>
<evidence type="ECO:0000313" key="2">
    <source>
        <dbReference type="Proteomes" id="UP000219642"/>
    </source>
</evidence>
<sequence>MPASLTERHPDGVAPRALLWVVFDTANLSEEEMLHLANGCEDHIAGLCHGLHFLGKTLSPFD</sequence>
<keyword evidence="2" id="KW-1185">Reference proteome</keyword>
<comment type="caution">
    <text evidence="1">The sequence shown here is derived from an EMBL/GenBank/DDBJ whole genome shotgun (WGS) entry which is preliminary data.</text>
</comment>
<dbReference type="Proteomes" id="UP000219642">
    <property type="component" value="Unassembled WGS sequence"/>
</dbReference>
<proteinExistence type="predicted"/>
<gene>
    <name evidence="1" type="ORF">BK796_10315</name>
</gene>
<evidence type="ECO:0008006" key="3">
    <source>
        <dbReference type="Google" id="ProtNLM"/>
    </source>
</evidence>
<protein>
    <recommendedName>
        <fullName evidence="3">Transposase</fullName>
    </recommendedName>
</protein>
<reference evidence="1 2" key="1">
    <citation type="submission" date="2017-06" db="EMBL/GenBank/DDBJ databases">
        <title>Draft genome sequence of nitrogen-fixing Kosakonia pseudosacchari strain NN143 isolated from sugarcane roots.</title>
        <authorList>
            <person name="Li Y."/>
            <person name="Li S."/>
            <person name="Lin L."/>
            <person name="Wu X."/>
            <person name="Yang L."/>
            <person name="Li Y."/>
            <person name="An Q."/>
        </authorList>
    </citation>
    <scope>NUCLEOTIDE SEQUENCE [LARGE SCALE GENOMIC DNA]</scope>
    <source>
        <strain evidence="1 2">NN143</strain>
    </source>
</reference>
<accession>A0ABX4ISX4</accession>
<organism evidence="1 2">
    <name type="scientific">Kosakonia pseudosacchari</name>
    <dbReference type="NCBI Taxonomy" id="1646340"/>
    <lineage>
        <taxon>Bacteria</taxon>
        <taxon>Pseudomonadati</taxon>
        <taxon>Pseudomonadota</taxon>
        <taxon>Gammaproteobacteria</taxon>
        <taxon>Enterobacterales</taxon>
        <taxon>Enterobacteriaceae</taxon>
        <taxon>Kosakonia</taxon>
    </lineage>
</organism>
<name>A0ABX4ISX4_9ENTR</name>